<keyword evidence="3" id="KW-1185">Reference proteome</keyword>
<feature type="chain" id="PRO_5028875883" evidence="1">
    <location>
        <begin position="22"/>
        <end position="147"/>
    </location>
</feature>
<keyword evidence="1" id="KW-0732">Signal</keyword>
<gene>
    <name evidence="2" type="ORF">H9L24_18445</name>
</gene>
<reference evidence="2 3" key="1">
    <citation type="submission" date="2020-08" db="EMBL/GenBank/DDBJ databases">
        <title>Genome sequence of Acidovorax monticola KACC 19171T.</title>
        <authorList>
            <person name="Hyun D.-W."/>
            <person name="Bae J.-W."/>
        </authorList>
    </citation>
    <scope>NUCLEOTIDE SEQUENCE [LARGE SCALE GENOMIC DNA]</scope>
    <source>
        <strain evidence="2 3">KACC 19171</strain>
    </source>
</reference>
<feature type="signal peptide" evidence="1">
    <location>
        <begin position="1"/>
        <end position="21"/>
    </location>
</feature>
<protein>
    <submittedName>
        <fullName evidence="2">Uncharacterized protein</fullName>
    </submittedName>
</protein>
<accession>A0A7H0HEB4</accession>
<dbReference type="KEGG" id="amon:H9L24_18445"/>
<proteinExistence type="predicted"/>
<dbReference type="Proteomes" id="UP000516057">
    <property type="component" value="Chromosome"/>
</dbReference>
<dbReference type="EMBL" id="CP060790">
    <property type="protein sequence ID" value="QNP58880.1"/>
    <property type="molecule type" value="Genomic_DNA"/>
</dbReference>
<organism evidence="2 3">
    <name type="scientific">Paenacidovorax monticola</name>
    <dbReference type="NCBI Taxonomy" id="1926868"/>
    <lineage>
        <taxon>Bacteria</taxon>
        <taxon>Pseudomonadati</taxon>
        <taxon>Pseudomonadota</taxon>
        <taxon>Betaproteobacteria</taxon>
        <taxon>Burkholderiales</taxon>
        <taxon>Comamonadaceae</taxon>
        <taxon>Paenacidovorax</taxon>
    </lineage>
</organism>
<name>A0A7H0HEB4_9BURK</name>
<sequence>MTHTKTLFFIALCASMASAMAQKAVKEAPGACPEAAEMDHRHLQGRWRADLEGQGTPVLLRLGPHPELAESVRGTAQRGGTTAQIVGDVDAGALTLEESLNGTNISATWIGQVVDGSCGKEVRGTWSNAQSPDRSIPFVLRKQAGQP</sequence>
<evidence type="ECO:0000256" key="1">
    <source>
        <dbReference type="SAM" id="SignalP"/>
    </source>
</evidence>
<evidence type="ECO:0000313" key="2">
    <source>
        <dbReference type="EMBL" id="QNP58880.1"/>
    </source>
</evidence>
<dbReference type="AlphaFoldDB" id="A0A7H0HEB4"/>
<evidence type="ECO:0000313" key="3">
    <source>
        <dbReference type="Proteomes" id="UP000516057"/>
    </source>
</evidence>